<evidence type="ECO:0008006" key="3">
    <source>
        <dbReference type="Google" id="ProtNLM"/>
    </source>
</evidence>
<dbReference type="EMBL" id="JAALLS010000027">
    <property type="protein sequence ID" value="NGP89933.1"/>
    <property type="molecule type" value="Genomic_DNA"/>
</dbReference>
<evidence type="ECO:0000313" key="1">
    <source>
        <dbReference type="EMBL" id="NGP89933.1"/>
    </source>
</evidence>
<protein>
    <recommendedName>
        <fullName evidence="3">SIR2-like domain-containing protein</fullName>
    </recommendedName>
</protein>
<dbReference type="Proteomes" id="UP000479132">
    <property type="component" value="Unassembled WGS sequence"/>
</dbReference>
<name>A0A6M1TC40_9BACT</name>
<accession>A0A6M1TC40</accession>
<keyword evidence="2" id="KW-1185">Reference proteome</keyword>
<evidence type="ECO:0000313" key="2">
    <source>
        <dbReference type="Proteomes" id="UP000479132"/>
    </source>
</evidence>
<gene>
    <name evidence="1" type="ORF">G3569_16355</name>
</gene>
<dbReference type="AlphaFoldDB" id="A0A6M1TC40"/>
<organism evidence="1 2">
    <name type="scientific">Fodinibius halophilus</name>
    <dbReference type="NCBI Taxonomy" id="1736908"/>
    <lineage>
        <taxon>Bacteria</taxon>
        <taxon>Pseudomonadati</taxon>
        <taxon>Balneolota</taxon>
        <taxon>Balneolia</taxon>
        <taxon>Balneolales</taxon>
        <taxon>Balneolaceae</taxon>
        <taxon>Fodinibius</taxon>
    </lineage>
</organism>
<sequence>MKSILIGNGINIQYGGKEYLNGNIIRRAINNVLAGSFPSVDYPQEVMRWISELNGIFPAVLRGEFDSYAFVNFEKESLNDLQKRYDAQKEYSVYEIGLEDYFLLHDLLCSKLNIHNPQRGETREVLKRFFLDAIYNSGKIQEIYQNFPKSLRSYLEDHDKIFTTNYDRNLENFVDSKIYHLHGSFDELSETYDIESFRNQISDRPAQGFNINDDNRHLYSNALMAYGGQLKEFASKKYKRANNYMDSMAEGYKDNPEIKEEINDWKNSSNYITQNLFEGITLKAQNPELKFKDKYPTEELEKVKGTLRILGLSPNNDIHLFTSIIENNQLEKIEFYCFDKNEADEVRRMFPNKEIETLNVIEFWGSLN</sequence>
<reference evidence="1 2" key="1">
    <citation type="submission" date="2020-02" db="EMBL/GenBank/DDBJ databases">
        <title>Aliifodinibius halophilus 2W32, complete genome.</title>
        <authorList>
            <person name="Li Y."/>
            <person name="Wu S."/>
        </authorList>
    </citation>
    <scope>NUCLEOTIDE SEQUENCE [LARGE SCALE GENOMIC DNA]</scope>
    <source>
        <strain evidence="1 2">2W32</strain>
    </source>
</reference>
<dbReference type="RefSeq" id="WP_165271158.1">
    <property type="nucleotide sequence ID" value="NZ_JAALLS010000027.1"/>
</dbReference>
<proteinExistence type="predicted"/>
<comment type="caution">
    <text evidence="1">The sequence shown here is derived from an EMBL/GenBank/DDBJ whole genome shotgun (WGS) entry which is preliminary data.</text>
</comment>